<accession>A0A5S3WMU5</accession>
<dbReference type="AlphaFoldDB" id="A0A5S3WMU5"/>
<organism evidence="1 2">
    <name type="scientific">Pseudoalteromonas rubra</name>
    <dbReference type="NCBI Taxonomy" id="43658"/>
    <lineage>
        <taxon>Bacteria</taxon>
        <taxon>Pseudomonadati</taxon>
        <taxon>Pseudomonadota</taxon>
        <taxon>Gammaproteobacteria</taxon>
        <taxon>Alteromonadales</taxon>
        <taxon>Pseudoalteromonadaceae</taxon>
        <taxon>Pseudoalteromonas</taxon>
    </lineage>
</organism>
<comment type="caution">
    <text evidence="1">The sequence shown here is derived from an EMBL/GenBank/DDBJ whole genome shotgun (WGS) entry which is preliminary data.</text>
</comment>
<evidence type="ECO:0000313" key="1">
    <source>
        <dbReference type="EMBL" id="TMP28488.1"/>
    </source>
</evidence>
<dbReference type="Proteomes" id="UP000310249">
    <property type="component" value="Unassembled WGS sequence"/>
</dbReference>
<proteinExistence type="predicted"/>
<reference evidence="2" key="2">
    <citation type="submission" date="2019-06" db="EMBL/GenBank/DDBJ databases">
        <title>Co-occurence of chitin degradation, pigmentation and bioactivity in marine Pseudoalteromonas.</title>
        <authorList>
            <person name="Sonnenschein E.C."/>
            <person name="Bech P.K."/>
        </authorList>
    </citation>
    <scope>NUCLEOTIDE SEQUENCE [LARGE SCALE GENOMIC DNA]</scope>
    <source>
        <strain evidence="2">S2676</strain>
    </source>
</reference>
<evidence type="ECO:0000313" key="2">
    <source>
        <dbReference type="Proteomes" id="UP000310249"/>
    </source>
</evidence>
<dbReference type="EMBL" id="PNCI01000024">
    <property type="protein sequence ID" value="TMP28488.1"/>
    <property type="molecule type" value="Genomic_DNA"/>
</dbReference>
<protein>
    <submittedName>
        <fullName evidence="1">Uncharacterized protein</fullName>
    </submittedName>
</protein>
<reference evidence="1 2" key="1">
    <citation type="submission" date="2018-01" db="EMBL/GenBank/DDBJ databases">
        <authorList>
            <person name="Paulsen S."/>
            <person name="Gram L.K."/>
        </authorList>
    </citation>
    <scope>NUCLEOTIDE SEQUENCE [LARGE SCALE GENOMIC DNA]</scope>
    <source>
        <strain evidence="1 2">S2676</strain>
    </source>
</reference>
<name>A0A5S3WMU5_9GAMM</name>
<dbReference type="OrthoDB" id="7058472at2"/>
<dbReference type="RefSeq" id="WP_138552340.1">
    <property type="nucleotide sequence ID" value="NZ_PNCH01000036.1"/>
</dbReference>
<sequence>MHPLEVLFLNDPDEEANEFNKSFSGTAQSFPSIESLSFYQQGHLPYGVVEFYANPSLSDRSKCNNSAALDMGIDGVDTSSWVQPVAVEAPRESEATTTQTTEKVVKLKKKPWWKIW</sequence>
<gene>
    <name evidence="1" type="ORF">CWB99_11280</name>
</gene>